<dbReference type="WBParaSite" id="L893_g30577.t1">
    <property type="protein sequence ID" value="L893_g30577.t1"/>
    <property type="gene ID" value="L893_g30577"/>
</dbReference>
<evidence type="ECO:0000313" key="3">
    <source>
        <dbReference type="WBParaSite" id="L893_g30577.t1"/>
    </source>
</evidence>
<feature type="compositionally biased region" description="Basic and acidic residues" evidence="1">
    <location>
        <begin position="1"/>
        <end position="10"/>
    </location>
</feature>
<organism evidence="2 3">
    <name type="scientific">Steinernema glaseri</name>
    <dbReference type="NCBI Taxonomy" id="37863"/>
    <lineage>
        <taxon>Eukaryota</taxon>
        <taxon>Metazoa</taxon>
        <taxon>Ecdysozoa</taxon>
        <taxon>Nematoda</taxon>
        <taxon>Chromadorea</taxon>
        <taxon>Rhabditida</taxon>
        <taxon>Tylenchina</taxon>
        <taxon>Panagrolaimomorpha</taxon>
        <taxon>Strongyloidoidea</taxon>
        <taxon>Steinernematidae</taxon>
        <taxon>Steinernema</taxon>
    </lineage>
</organism>
<dbReference type="Proteomes" id="UP000095287">
    <property type="component" value="Unplaced"/>
</dbReference>
<sequence>MSLDEGRETLSKGAQKRSFASKAEPVQDTPGHYSEAATVPMTFCTCLCLFSSIKSPKYWQLIDAILPRRMLLSERIVLIF</sequence>
<keyword evidence="2" id="KW-1185">Reference proteome</keyword>
<reference evidence="3" key="1">
    <citation type="submission" date="2016-11" db="UniProtKB">
        <authorList>
            <consortium name="WormBaseParasite"/>
        </authorList>
    </citation>
    <scope>IDENTIFICATION</scope>
</reference>
<evidence type="ECO:0000256" key="1">
    <source>
        <dbReference type="SAM" id="MobiDB-lite"/>
    </source>
</evidence>
<accession>A0A1I7ZWW5</accession>
<evidence type="ECO:0000313" key="2">
    <source>
        <dbReference type="Proteomes" id="UP000095287"/>
    </source>
</evidence>
<proteinExistence type="predicted"/>
<name>A0A1I7ZWW5_9BILA</name>
<feature type="region of interest" description="Disordered" evidence="1">
    <location>
        <begin position="1"/>
        <end position="31"/>
    </location>
</feature>
<dbReference type="AlphaFoldDB" id="A0A1I7ZWW5"/>
<protein>
    <submittedName>
        <fullName evidence="3">Uncharacterized protein</fullName>
    </submittedName>
</protein>